<name>A0AA37HRC5_9HYPH</name>
<protein>
    <submittedName>
        <fullName evidence="1">Uncharacterized protein</fullName>
    </submittedName>
</protein>
<organism evidence="1 2">
    <name type="scientific">Methylobacterium gregans</name>
    <dbReference type="NCBI Taxonomy" id="374424"/>
    <lineage>
        <taxon>Bacteria</taxon>
        <taxon>Pseudomonadati</taxon>
        <taxon>Pseudomonadota</taxon>
        <taxon>Alphaproteobacteria</taxon>
        <taxon>Hyphomicrobiales</taxon>
        <taxon>Methylobacteriaceae</taxon>
        <taxon>Methylobacterium</taxon>
    </lineage>
</organism>
<proteinExistence type="predicted"/>
<gene>
    <name evidence="1" type="ORF">NBEOAGPD_3424</name>
</gene>
<dbReference type="EMBL" id="BPQM01000084">
    <property type="protein sequence ID" value="GJD80184.1"/>
    <property type="molecule type" value="Genomic_DNA"/>
</dbReference>
<reference evidence="1" key="1">
    <citation type="journal article" date="2016" name="Front. Microbiol.">
        <title>Genome Sequence of the Piezophilic, Mesophilic Sulfate-Reducing Bacterium Desulfovibrio indicus J2T.</title>
        <authorList>
            <person name="Cao J."/>
            <person name="Maignien L."/>
            <person name="Shao Z."/>
            <person name="Alain K."/>
            <person name="Jebbar M."/>
        </authorList>
    </citation>
    <scope>NUCLEOTIDE SEQUENCE</scope>
    <source>
        <strain evidence="1">NBRC 103626</strain>
    </source>
</reference>
<keyword evidence="2" id="KW-1185">Reference proteome</keyword>
<dbReference type="SUPFAM" id="SSF55961">
    <property type="entry name" value="Bet v1-like"/>
    <property type="match status" value="1"/>
</dbReference>
<comment type="caution">
    <text evidence="1">The sequence shown here is derived from an EMBL/GenBank/DDBJ whole genome shotgun (WGS) entry which is preliminary data.</text>
</comment>
<sequence length="60" mass="6289">MLGIAVPAVALAMVVVTPALAIEVTKSVMVPASPEAVWKMVGGFCGIGNWHLVIEKWVLS</sequence>
<reference evidence="1" key="2">
    <citation type="submission" date="2021-08" db="EMBL/GenBank/DDBJ databases">
        <authorList>
            <person name="Tani A."/>
            <person name="Ola A."/>
            <person name="Ogura Y."/>
            <person name="Katsura K."/>
            <person name="Hayashi T."/>
        </authorList>
    </citation>
    <scope>NUCLEOTIDE SEQUENCE</scope>
    <source>
        <strain evidence="1">NBRC 103626</strain>
    </source>
</reference>
<evidence type="ECO:0000313" key="2">
    <source>
        <dbReference type="Proteomes" id="UP001055108"/>
    </source>
</evidence>
<dbReference type="RefSeq" id="WP_017484328.1">
    <property type="nucleotide sequence ID" value="NZ_BPQM01000084.1"/>
</dbReference>
<dbReference type="InterPro" id="IPR023393">
    <property type="entry name" value="START-like_dom_sf"/>
</dbReference>
<dbReference type="Proteomes" id="UP001055108">
    <property type="component" value="Unassembled WGS sequence"/>
</dbReference>
<evidence type="ECO:0000313" key="1">
    <source>
        <dbReference type="EMBL" id="GJD80184.1"/>
    </source>
</evidence>
<dbReference type="AlphaFoldDB" id="A0AA37HRC5"/>
<dbReference type="Gene3D" id="3.30.530.20">
    <property type="match status" value="1"/>
</dbReference>
<accession>A0AA37HRC5</accession>